<reference evidence="1" key="1">
    <citation type="submission" date="2022-01" db="EMBL/GenBank/DDBJ databases">
        <authorList>
            <person name="King R."/>
        </authorList>
    </citation>
    <scope>NUCLEOTIDE SEQUENCE</scope>
</reference>
<dbReference type="Proteomes" id="UP001153737">
    <property type="component" value="Chromosome 11"/>
</dbReference>
<sequence length="338" mass="39244">MRTSVFPEGLESLLQKSSDGQIVLLNRNKLNNDHRQKLSKIIIGGLISLHGIDTQIGKQTKKVELRENLDPVKTDEQKTYLDFLKVATEPYAKILEAWEETFKIRRKEYMHVGLNKIFEDFPCLKLNSGIELIETDFNKKFPQKIDLIYNTLPKVIEAINKEVKEKKINVLEGVQCTDDILHGLLALPYLFAPITLKKSRKCGTWRPTRSEIVNSLFVYIQNFDEIELIYSRRKKKLEEFDITLQPFVVVTGEFRNLQYYIIIDNEIRYKLNSCIRALELVFKLFHSLDVEYPSESEHIWLFIGEMIFNMCPSKKNSCTASVVADIKYQLNVSVPSDG</sequence>
<dbReference type="OrthoDB" id="6819336at2759"/>
<reference evidence="1" key="2">
    <citation type="submission" date="2022-10" db="EMBL/GenBank/DDBJ databases">
        <authorList>
            <consortium name="ENA_rothamsted_submissions"/>
            <consortium name="culmorum"/>
            <person name="King R."/>
        </authorList>
    </citation>
    <scope>NUCLEOTIDE SEQUENCE</scope>
</reference>
<accession>A0A9N9SCR9</accession>
<keyword evidence="2" id="KW-1185">Reference proteome</keyword>
<name>A0A9N9SCR9_PHACE</name>
<dbReference type="AlphaFoldDB" id="A0A9N9SCR9"/>
<gene>
    <name evidence="1" type="ORF">PHAECO_LOCUS2539</name>
</gene>
<proteinExistence type="predicted"/>
<organism evidence="1 2">
    <name type="scientific">Phaedon cochleariae</name>
    <name type="common">Mustard beetle</name>
    <dbReference type="NCBI Taxonomy" id="80249"/>
    <lineage>
        <taxon>Eukaryota</taxon>
        <taxon>Metazoa</taxon>
        <taxon>Ecdysozoa</taxon>
        <taxon>Arthropoda</taxon>
        <taxon>Hexapoda</taxon>
        <taxon>Insecta</taxon>
        <taxon>Pterygota</taxon>
        <taxon>Neoptera</taxon>
        <taxon>Endopterygota</taxon>
        <taxon>Coleoptera</taxon>
        <taxon>Polyphaga</taxon>
        <taxon>Cucujiformia</taxon>
        <taxon>Chrysomeloidea</taxon>
        <taxon>Chrysomelidae</taxon>
        <taxon>Chrysomelinae</taxon>
        <taxon>Chrysomelini</taxon>
        <taxon>Phaedon</taxon>
    </lineage>
</organism>
<evidence type="ECO:0000313" key="2">
    <source>
        <dbReference type="Proteomes" id="UP001153737"/>
    </source>
</evidence>
<protein>
    <submittedName>
        <fullName evidence="1">Uncharacterized protein</fullName>
    </submittedName>
</protein>
<dbReference type="EMBL" id="OU896717">
    <property type="protein sequence ID" value="CAG9814689.1"/>
    <property type="molecule type" value="Genomic_DNA"/>
</dbReference>
<evidence type="ECO:0000313" key="1">
    <source>
        <dbReference type="EMBL" id="CAG9814689.1"/>
    </source>
</evidence>